<name>A0ABT6Q4Q8_9PROT</name>
<evidence type="ECO:0000256" key="1">
    <source>
        <dbReference type="SAM" id="SignalP"/>
    </source>
</evidence>
<proteinExistence type="predicted"/>
<protein>
    <submittedName>
        <fullName evidence="2">Uncharacterized protein</fullName>
    </submittedName>
</protein>
<keyword evidence="3" id="KW-1185">Reference proteome</keyword>
<evidence type="ECO:0000313" key="2">
    <source>
        <dbReference type="EMBL" id="MDI2091484.1"/>
    </source>
</evidence>
<feature type="chain" id="PRO_5045683184" evidence="1">
    <location>
        <begin position="26"/>
        <end position="305"/>
    </location>
</feature>
<comment type="caution">
    <text evidence="2">The sequence shown here is derived from an EMBL/GenBank/DDBJ whole genome shotgun (WGS) entry which is preliminary data.</text>
</comment>
<dbReference type="EMBL" id="JASBAO010000001">
    <property type="protein sequence ID" value="MDI2091484.1"/>
    <property type="molecule type" value="Genomic_DNA"/>
</dbReference>
<dbReference type="RefSeq" id="WP_281448575.1">
    <property type="nucleotide sequence ID" value="NZ_JASBAO010000001.1"/>
</dbReference>
<reference evidence="2" key="1">
    <citation type="submission" date="2023-05" db="EMBL/GenBank/DDBJ databases">
        <title>Whole genome sequence of Commensalibacter sp.</title>
        <authorList>
            <person name="Charoenyingcharoen P."/>
            <person name="Yukphan P."/>
        </authorList>
    </citation>
    <scope>NUCLEOTIDE SEQUENCE</scope>
    <source>
        <strain evidence="2">TBRC 16381</strain>
    </source>
</reference>
<sequence length="305" mass="34626">MHKPSIFRTLPIFIALSLPSTYAMAHDPVTYNLSFPIPALLEQKTPAKMQHTAAYGEWSILAGQHYASLLWQQPNSSLKLFVTPSANMITIDVMVKKKENRAFKLPFITWNIKNVSVTLNKVSDQKGWVQFSTAVYTQNIEKLVNALQDESPMTLNLSALSSITMNTQGLHAAMDDFTQTIRQNHLIAPKPLALDTINPNTFTPLDGMSPNLFPLYQETNYYIRKCIDMAASPTQEKTRYDICTKRNTLLKQMQTKGWCWGSSDPDQHDKDKNWRKCIMTPKGGIEKLKDHKKADFKTAKEVSNN</sequence>
<keyword evidence="1" id="KW-0732">Signal</keyword>
<feature type="signal peptide" evidence="1">
    <location>
        <begin position="1"/>
        <end position="25"/>
    </location>
</feature>
<dbReference type="Proteomes" id="UP001431634">
    <property type="component" value="Unassembled WGS sequence"/>
</dbReference>
<organism evidence="2 3">
    <name type="scientific">Commensalibacter oyaizuii</name>
    <dbReference type="NCBI Taxonomy" id="3043873"/>
    <lineage>
        <taxon>Bacteria</taxon>
        <taxon>Pseudomonadati</taxon>
        <taxon>Pseudomonadota</taxon>
        <taxon>Alphaproteobacteria</taxon>
        <taxon>Acetobacterales</taxon>
        <taxon>Acetobacteraceae</taxon>
    </lineage>
</organism>
<gene>
    <name evidence="2" type="ORF">QJV27_08920</name>
</gene>
<evidence type="ECO:0000313" key="3">
    <source>
        <dbReference type="Proteomes" id="UP001431634"/>
    </source>
</evidence>
<accession>A0ABT6Q4Q8</accession>